<reference evidence="1 2" key="1">
    <citation type="submission" date="2024-06" db="EMBL/GenBank/DDBJ databases">
        <title>The Natural Products Discovery Center: Release of the First 8490 Sequenced Strains for Exploring Actinobacteria Biosynthetic Diversity.</title>
        <authorList>
            <person name="Kalkreuter E."/>
            <person name="Kautsar S.A."/>
            <person name="Yang D."/>
            <person name="Bader C.D."/>
            <person name="Teijaro C.N."/>
            <person name="Fluegel L."/>
            <person name="Davis C.M."/>
            <person name="Simpson J.R."/>
            <person name="Lauterbach L."/>
            <person name="Steele A.D."/>
            <person name="Gui C."/>
            <person name="Meng S."/>
            <person name="Li G."/>
            <person name="Viehrig K."/>
            <person name="Ye F."/>
            <person name="Su P."/>
            <person name="Kiefer A.F."/>
            <person name="Nichols A."/>
            <person name="Cepeda A.J."/>
            <person name="Yan W."/>
            <person name="Fan B."/>
            <person name="Jiang Y."/>
            <person name="Adhikari A."/>
            <person name="Zheng C.-J."/>
            <person name="Schuster L."/>
            <person name="Cowan T.M."/>
            <person name="Smanski M.J."/>
            <person name="Chevrette M.G."/>
            <person name="De Carvalho L.P.S."/>
            <person name="Shen B."/>
        </authorList>
    </citation>
    <scope>NUCLEOTIDE SEQUENCE [LARGE SCALE GENOMIC DNA]</scope>
    <source>
        <strain evidence="1 2">NPDC000634</strain>
    </source>
</reference>
<accession>A0ABV1W8G4</accession>
<dbReference type="SUPFAM" id="SSF53271">
    <property type="entry name" value="PRTase-like"/>
    <property type="match status" value="1"/>
</dbReference>
<dbReference type="GO" id="GO:0016757">
    <property type="term" value="F:glycosyltransferase activity"/>
    <property type="evidence" value="ECO:0007669"/>
    <property type="project" value="UniProtKB-KW"/>
</dbReference>
<dbReference type="EMBL" id="JBEPCU010000562">
    <property type="protein sequence ID" value="MER6980490.1"/>
    <property type="molecule type" value="Genomic_DNA"/>
</dbReference>
<gene>
    <name evidence="1" type="ORF">ABT317_26845</name>
</gene>
<evidence type="ECO:0000313" key="1">
    <source>
        <dbReference type="EMBL" id="MER6980490.1"/>
    </source>
</evidence>
<evidence type="ECO:0000313" key="2">
    <source>
        <dbReference type="Proteomes" id="UP001458415"/>
    </source>
</evidence>
<feature type="non-terminal residue" evidence="1">
    <location>
        <position position="102"/>
    </location>
</feature>
<keyword evidence="1" id="KW-0328">Glycosyltransferase</keyword>
<sequence length="102" mass="10572">MLFANRDEAGRQLGARLEYLAGQDVVVLGLPRGGVPVAAAVAAALGAPLDLCLVRKLGVPSQPELAMGAIGEDGVRVVDDMVLSEAGVPPDGLARVEERERE</sequence>
<name>A0ABV1W8G4_9ACTN</name>
<keyword evidence="1" id="KW-0808">Transferase</keyword>
<dbReference type="Proteomes" id="UP001458415">
    <property type="component" value="Unassembled WGS sequence"/>
</dbReference>
<dbReference type="InterPro" id="IPR029057">
    <property type="entry name" value="PRTase-like"/>
</dbReference>
<organism evidence="1 2">
    <name type="scientific">Streptomyces carpinensis</name>
    <dbReference type="NCBI Taxonomy" id="66369"/>
    <lineage>
        <taxon>Bacteria</taxon>
        <taxon>Bacillati</taxon>
        <taxon>Actinomycetota</taxon>
        <taxon>Actinomycetes</taxon>
        <taxon>Kitasatosporales</taxon>
        <taxon>Streptomycetaceae</taxon>
        <taxon>Streptomyces</taxon>
    </lineage>
</organism>
<comment type="caution">
    <text evidence="1">The sequence shown here is derived from an EMBL/GenBank/DDBJ whole genome shotgun (WGS) entry which is preliminary data.</text>
</comment>
<keyword evidence="2" id="KW-1185">Reference proteome</keyword>
<dbReference type="Gene3D" id="3.40.50.2020">
    <property type="match status" value="1"/>
</dbReference>
<proteinExistence type="predicted"/>
<protein>
    <submittedName>
        <fullName evidence="1">Phosphoribosyltransferase</fullName>
    </submittedName>
</protein>